<dbReference type="KEGG" id="lak:106169958"/>
<evidence type="ECO:0000313" key="2">
    <source>
        <dbReference type="Proteomes" id="UP000085678"/>
    </source>
</evidence>
<protein>
    <submittedName>
        <fullName evidence="3">Uncharacterized protein LOC106169958</fullName>
    </submittedName>
</protein>
<accession>A0A1S3J3V3</accession>
<evidence type="ECO:0000256" key="1">
    <source>
        <dbReference type="SAM" id="MobiDB-lite"/>
    </source>
</evidence>
<organism evidence="2 3">
    <name type="scientific">Lingula anatina</name>
    <name type="common">Brachiopod</name>
    <name type="synonym">Lingula unguis</name>
    <dbReference type="NCBI Taxonomy" id="7574"/>
    <lineage>
        <taxon>Eukaryota</taxon>
        <taxon>Metazoa</taxon>
        <taxon>Spiralia</taxon>
        <taxon>Lophotrochozoa</taxon>
        <taxon>Brachiopoda</taxon>
        <taxon>Linguliformea</taxon>
        <taxon>Lingulata</taxon>
        <taxon>Lingulida</taxon>
        <taxon>Linguloidea</taxon>
        <taxon>Lingulidae</taxon>
        <taxon>Lingula</taxon>
    </lineage>
</organism>
<dbReference type="PANTHER" id="PTHR35558:SF1">
    <property type="entry name" value="ENDONUCLEASE_EXONUCLEASE_PHOSPHATASE DOMAIN-CONTAINING PROTEIN"/>
    <property type="match status" value="1"/>
</dbReference>
<dbReference type="OrthoDB" id="6145309at2759"/>
<dbReference type="Proteomes" id="UP000085678">
    <property type="component" value="Unplaced"/>
</dbReference>
<name>A0A1S3J3V3_LINAN</name>
<dbReference type="InParanoid" id="A0A1S3J3V3"/>
<dbReference type="PANTHER" id="PTHR35558">
    <property type="entry name" value="SGNH_HYDRO DOMAIN-CONTAINING PROTEIN"/>
    <property type="match status" value="1"/>
</dbReference>
<keyword evidence="2" id="KW-1185">Reference proteome</keyword>
<dbReference type="AlphaFoldDB" id="A0A1S3J3V3"/>
<evidence type="ECO:0000313" key="3">
    <source>
        <dbReference type="RefSeq" id="XP_013405092.1"/>
    </source>
</evidence>
<reference evidence="3" key="1">
    <citation type="submission" date="2025-08" db="UniProtKB">
        <authorList>
            <consortium name="RefSeq"/>
        </authorList>
    </citation>
    <scope>IDENTIFICATION</scope>
    <source>
        <tissue evidence="3">Gonads</tissue>
    </source>
</reference>
<dbReference type="GeneID" id="106169958"/>
<proteinExistence type="predicted"/>
<feature type="region of interest" description="Disordered" evidence="1">
    <location>
        <begin position="322"/>
        <end position="354"/>
    </location>
</feature>
<dbReference type="RefSeq" id="XP_013405092.1">
    <property type="nucleotide sequence ID" value="XM_013549638.1"/>
</dbReference>
<feature type="compositionally biased region" description="Polar residues" evidence="1">
    <location>
        <begin position="324"/>
        <end position="341"/>
    </location>
</feature>
<sequence>MDPTPPGIPTMVTSVGTIPTESGLSVPRYTDLGPQTLTHQTPAIAIASGSASTFQHNDATATQTVSQGHTTFHNWGYTGPPTQTGQFTTPTPSHVTGEQATGHPTNTGWPLGPTGQTQQGRHNIPYSPLDQHVSRTLRQKIWDNEYVSLRDLLPHTSNTLTPFDIVEDEQFVQRKKTDAEGNLTLILAPVTKKRSPLTFTQWQVAFNIFSAIYIQKFPQQSLNLLQYNNRIVEMYANKGSLWLSYDERFRANFKSMGYKWEVPDAVLLAEITFIQKAQEQPFRQSKTCFRWNKGIFCDAKACHYGHRCSICNASHPANACPKQQAAQGHSGTNNHRATQRFQPYKRPLQFNRRR</sequence>
<gene>
    <name evidence="3" type="primary">LOC106169958</name>
</gene>